<name>A0AA88S5K2_9ASTE</name>
<keyword evidence="4" id="KW-1185">Reference proteome</keyword>
<feature type="compositionally biased region" description="Polar residues" evidence="1">
    <location>
        <begin position="309"/>
        <end position="331"/>
    </location>
</feature>
<dbReference type="InterPro" id="IPR043502">
    <property type="entry name" value="DNA/RNA_pol_sf"/>
</dbReference>
<proteinExistence type="predicted"/>
<evidence type="ECO:0000259" key="2">
    <source>
        <dbReference type="Pfam" id="PF07727"/>
    </source>
</evidence>
<dbReference type="InterPro" id="IPR013103">
    <property type="entry name" value="RVT_2"/>
</dbReference>
<feature type="domain" description="Reverse transcriptase Ty1/copia-type" evidence="2">
    <location>
        <begin position="1"/>
        <end position="73"/>
    </location>
</feature>
<dbReference type="Pfam" id="PF07727">
    <property type="entry name" value="RVT_2"/>
    <property type="match status" value="1"/>
</dbReference>
<dbReference type="PANTHER" id="PTHR11439:SF481">
    <property type="entry name" value="REVERSE TRANSCRIPTASE TY1_COPIA-TYPE DOMAIN-CONTAINING PROTEIN"/>
    <property type="match status" value="1"/>
</dbReference>
<dbReference type="Proteomes" id="UP001187471">
    <property type="component" value="Unassembled WGS sequence"/>
</dbReference>
<dbReference type="PANTHER" id="PTHR11439">
    <property type="entry name" value="GAG-POL-RELATED RETROTRANSPOSON"/>
    <property type="match status" value="1"/>
</dbReference>
<evidence type="ECO:0000256" key="1">
    <source>
        <dbReference type="SAM" id="MobiDB-lite"/>
    </source>
</evidence>
<dbReference type="AlphaFoldDB" id="A0AA88S5K2"/>
<organism evidence="3 4">
    <name type="scientific">Escallonia rubra</name>
    <dbReference type="NCBI Taxonomy" id="112253"/>
    <lineage>
        <taxon>Eukaryota</taxon>
        <taxon>Viridiplantae</taxon>
        <taxon>Streptophyta</taxon>
        <taxon>Embryophyta</taxon>
        <taxon>Tracheophyta</taxon>
        <taxon>Spermatophyta</taxon>
        <taxon>Magnoliopsida</taxon>
        <taxon>eudicotyledons</taxon>
        <taxon>Gunneridae</taxon>
        <taxon>Pentapetalae</taxon>
        <taxon>asterids</taxon>
        <taxon>campanulids</taxon>
        <taxon>Escalloniales</taxon>
        <taxon>Escalloniaceae</taxon>
        <taxon>Escallonia</taxon>
    </lineage>
</organism>
<evidence type="ECO:0000313" key="3">
    <source>
        <dbReference type="EMBL" id="KAK2992396.1"/>
    </source>
</evidence>
<protein>
    <recommendedName>
        <fullName evidence="2">Reverse transcriptase Ty1/copia-type domain-containing protein</fullName>
    </recommendedName>
</protein>
<comment type="caution">
    <text evidence="3">The sequence shown here is derived from an EMBL/GenBank/DDBJ whole genome shotgun (WGS) entry which is preliminary data.</text>
</comment>
<accession>A0AA88S5K2</accession>
<reference evidence="3" key="1">
    <citation type="submission" date="2022-12" db="EMBL/GenBank/DDBJ databases">
        <title>Draft genome assemblies for two species of Escallonia (Escalloniales).</title>
        <authorList>
            <person name="Chanderbali A."/>
            <person name="Dervinis C."/>
            <person name="Anghel I."/>
            <person name="Soltis D."/>
            <person name="Soltis P."/>
            <person name="Zapata F."/>
        </authorList>
    </citation>
    <scope>NUCLEOTIDE SEQUENCE</scope>
    <source>
        <strain evidence="3">UCBG92.1500</strain>
        <tissue evidence="3">Leaf</tissue>
    </source>
</reference>
<dbReference type="CDD" id="cd09272">
    <property type="entry name" value="RNase_HI_RT_Ty1"/>
    <property type="match status" value="1"/>
</dbReference>
<feature type="region of interest" description="Disordered" evidence="1">
    <location>
        <begin position="301"/>
        <end position="340"/>
    </location>
</feature>
<sequence length="340" mass="38319">MIITGDNESEISNLRNDLSVRFDMKILGEIGCFLGLEIEKSDQGYFGSQRAYAKSLLERFSMGDSKEKATPMEPNLKLKKDKGKPLKDARKFRQLVGSLIYLTITRPEISYSVSVVSQFMQNPRTPHLEAARRILRYVKGTLDYGLLYKRCDNFVLSGFTDADWAGDTNDRHSTSGYCFNTGSATVSWCSKKQNIVVLSSTEAEYVAATMATQECVWLKRLIEDMFCEVDYAVQIKLGHVQRGCIYQPLNVQDQKFCPYGPWLRAEHEGKCPKNAEWNPPLNGEISAPAILLHDRRLLPQIPVGDTPKVRSQYNAPSPANPTSPHLTSQHQPTDKPHNPT</sequence>
<evidence type="ECO:0000313" key="4">
    <source>
        <dbReference type="Proteomes" id="UP001187471"/>
    </source>
</evidence>
<dbReference type="SUPFAM" id="SSF56672">
    <property type="entry name" value="DNA/RNA polymerases"/>
    <property type="match status" value="1"/>
</dbReference>
<dbReference type="EMBL" id="JAVXUO010000413">
    <property type="protein sequence ID" value="KAK2992396.1"/>
    <property type="molecule type" value="Genomic_DNA"/>
</dbReference>
<gene>
    <name evidence="3" type="ORF">RJ640_006296</name>
</gene>